<evidence type="ECO:0000256" key="11">
    <source>
        <dbReference type="ARBA" id="ARBA00049247"/>
    </source>
</evidence>
<gene>
    <name evidence="16" type="ORF">NCTC10295_01363</name>
</gene>
<dbReference type="EMBL" id="UGQS01000002">
    <property type="protein sequence ID" value="STZ76589.1"/>
    <property type="molecule type" value="Genomic_DNA"/>
</dbReference>
<dbReference type="FunFam" id="1.10.540.10:FF:000004">
    <property type="entry name" value="Acyl-CoA dehydrogenase"/>
    <property type="match status" value="1"/>
</dbReference>
<evidence type="ECO:0000256" key="8">
    <source>
        <dbReference type="ARBA" id="ARBA00022827"/>
    </source>
</evidence>
<feature type="domain" description="Acyl-CoA dehydrogenase C-terminal bacterial-type" evidence="15">
    <location>
        <begin position="516"/>
        <end position="796"/>
    </location>
</feature>
<feature type="domain" description="Acyl-CoA dehydrogenase/oxidase N-terminal" evidence="14">
    <location>
        <begin position="115"/>
        <end position="226"/>
    </location>
</feature>
<dbReference type="PANTHER" id="PTHR48083">
    <property type="entry name" value="MEDIUM-CHAIN SPECIFIC ACYL-COA DEHYDROGENASE, MITOCHONDRIAL-RELATED"/>
    <property type="match status" value="1"/>
</dbReference>
<keyword evidence="12" id="KW-1133">Transmembrane helix</keyword>
<dbReference type="Gene3D" id="1.20.140.10">
    <property type="entry name" value="Butyryl-CoA Dehydrogenase, subunit A, domain 3"/>
    <property type="match status" value="2"/>
</dbReference>
<keyword evidence="9 16" id="KW-0560">Oxidoreductase</keyword>
<comment type="pathway">
    <text evidence="2">Lipid metabolism; fatty acid beta-oxidation.</text>
</comment>
<evidence type="ECO:0000256" key="5">
    <source>
        <dbReference type="ARBA" id="ARBA00012040"/>
    </source>
</evidence>
<dbReference type="Pfam" id="PF09317">
    <property type="entry name" value="ACDH_C"/>
    <property type="match status" value="1"/>
</dbReference>
<dbReference type="PANTHER" id="PTHR48083:SF18">
    <property type="entry name" value="ACYL-COENZYME A DEHYDROGENASE"/>
    <property type="match status" value="1"/>
</dbReference>
<keyword evidence="7" id="KW-0285">Flavoprotein</keyword>
<protein>
    <recommendedName>
        <fullName evidence="6">Acyl-coenzyme A dehydrogenase</fullName>
        <ecNumber evidence="4">1.3.8.7</ecNumber>
        <ecNumber evidence="5">1.3.8.8</ecNumber>
    </recommendedName>
</protein>
<comment type="catalytic activity">
    <reaction evidence="10">
        <text>a medium-chain 2,3-saturated fatty acyl-CoA + oxidized [electron-transfer flavoprotein] + H(+) = a medium-chain (2E)-enoyl-CoA + reduced [electron-transfer flavoprotein]</text>
        <dbReference type="Rhea" id="RHEA:14477"/>
        <dbReference type="Rhea" id="RHEA-COMP:10685"/>
        <dbReference type="Rhea" id="RHEA-COMP:10686"/>
        <dbReference type="ChEBI" id="CHEBI:15378"/>
        <dbReference type="ChEBI" id="CHEBI:57692"/>
        <dbReference type="ChEBI" id="CHEBI:58307"/>
        <dbReference type="ChEBI" id="CHEBI:83723"/>
        <dbReference type="ChEBI" id="CHEBI:83726"/>
        <dbReference type="EC" id="1.3.8.7"/>
    </reaction>
</comment>
<organism evidence="16 17">
    <name type="scientific">Bergeriella denitrificans</name>
    <name type="common">Neisseria denitrificans</name>
    <dbReference type="NCBI Taxonomy" id="494"/>
    <lineage>
        <taxon>Bacteria</taxon>
        <taxon>Pseudomonadati</taxon>
        <taxon>Pseudomonadota</taxon>
        <taxon>Betaproteobacteria</taxon>
        <taxon>Neisseriales</taxon>
        <taxon>Neisseriaceae</taxon>
        <taxon>Bergeriella</taxon>
    </lineage>
</organism>
<dbReference type="RefSeq" id="WP_066078266.1">
    <property type="nucleotide sequence ID" value="NZ_CP181246.1"/>
</dbReference>
<reference evidence="16 17" key="1">
    <citation type="submission" date="2018-06" db="EMBL/GenBank/DDBJ databases">
        <authorList>
            <consortium name="Pathogen Informatics"/>
            <person name="Doyle S."/>
        </authorList>
    </citation>
    <scope>NUCLEOTIDE SEQUENCE [LARGE SCALE GENOMIC DNA]</scope>
    <source>
        <strain evidence="16 17">NCTC10295</strain>
    </source>
</reference>
<dbReference type="InterPro" id="IPR009100">
    <property type="entry name" value="AcylCoA_DH/oxidase_NM_dom_sf"/>
</dbReference>
<dbReference type="InterPro" id="IPR050741">
    <property type="entry name" value="Acyl-CoA_dehydrogenase"/>
</dbReference>
<dbReference type="InterPro" id="IPR046373">
    <property type="entry name" value="Acyl-CoA_Oxase/DH_mid-dom_sf"/>
</dbReference>
<keyword evidence="12" id="KW-0812">Transmembrane</keyword>
<evidence type="ECO:0000256" key="4">
    <source>
        <dbReference type="ARBA" id="ARBA00012033"/>
    </source>
</evidence>
<evidence type="ECO:0000256" key="7">
    <source>
        <dbReference type="ARBA" id="ARBA00022630"/>
    </source>
</evidence>
<dbReference type="Pfam" id="PF02771">
    <property type="entry name" value="Acyl-CoA_dh_N"/>
    <property type="match status" value="1"/>
</dbReference>
<keyword evidence="17" id="KW-1185">Reference proteome</keyword>
<dbReference type="Gene3D" id="2.40.110.10">
    <property type="entry name" value="Butyryl-CoA Dehydrogenase, subunit A, domain 2"/>
    <property type="match status" value="1"/>
</dbReference>
<dbReference type="GO" id="GO:0005737">
    <property type="term" value="C:cytoplasm"/>
    <property type="evidence" value="ECO:0007669"/>
    <property type="project" value="TreeGrafter"/>
</dbReference>
<dbReference type="SUPFAM" id="SSF56645">
    <property type="entry name" value="Acyl-CoA dehydrogenase NM domain-like"/>
    <property type="match status" value="1"/>
</dbReference>
<dbReference type="NCBIfam" id="NF009586">
    <property type="entry name" value="PRK13026.1"/>
    <property type="match status" value="1"/>
</dbReference>
<dbReference type="AlphaFoldDB" id="A0A378UIR8"/>
<dbReference type="Proteomes" id="UP000254651">
    <property type="component" value="Unassembled WGS sequence"/>
</dbReference>
<dbReference type="GO" id="GO:0033539">
    <property type="term" value="P:fatty acid beta-oxidation using acyl-CoA dehydrogenase"/>
    <property type="evidence" value="ECO:0007669"/>
    <property type="project" value="InterPro"/>
</dbReference>
<dbReference type="Pfam" id="PF00441">
    <property type="entry name" value="Acyl-CoA_dh_1"/>
    <property type="match status" value="1"/>
</dbReference>
<evidence type="ECO:0000259" key="13">
    <source>
        <dbReference type="Pfam" id="PF00441"/>
    </source>
</evidence>
<dbReference type="GO" id="GO:0070991">
    <property type="term" value="F:medium-chain fatty acyl-CoA dehydrogenase activity"/>
    <property type="evidence" value="ECO:0007669"/>
    <property type="project" value="UniProtKB-EC"/>
</dbReference>
<comment type="catalytic activity">
    <reaction evidence="11">
        <text>a long-chain 2,3-saturated fatty acyl-CoA + oxidized [electron-transfer flavoprotein] + H(+) = a long-chain (2E)-enoyl-CoA + reduced [electron-transfer flavoprotein]</text>
        <dbReference type="Rhea" id="RHEA:17721"/>
        <dbReference type="Rhea" id="RHEA-COMP:10685"/>
        <dbReference type="Rhea" id="RHEA-COMP:10686"/>
        <dbReference type="ChEBI" id="CHEBI:15378"/>
        <dbReference type="ChEBI" id="CHEBI:57692"/>
        <dbReference type="ChEBI" id="CHEBI:58307"/>
        <dbReference type="ChEBI" id="CHEBI:83721"/>
        <dbReference type="ChEBI" id="CHEBI:83727"/>
        <dbReference type="EC" id="1.3.8.8"/>
    </reaction>
</comment>
<sequence length="813" mass="89155">MMEILIVLAAVAALSLFAAPLWLWAAAGAAMLLGGGLMMWLGLLWLAACAVLGAASLRVKLVSRPAFGLFKKILPPLSATEQAAVEAGTVWWEAEIFNGKPDWRKLQNYRDPKLTEEEQSFIDNETETLCAMLNDWRYTHRDKDLPPEVWQYVKEQGFIAMIIEKKYGGKQFSHYAHAKVATKIASRSPAAAYMIMLPNSLGPAELIQHYGTAEQKDYYLPRLAKGTDIPCFALTSPWAGSDAGAIPDTGTVCYGSYTDPRDGSRHENVLGVRVSFEKRWITMAPIATVIGLAFKLRDPEGLLGGKTDIGITCALLPTAMEGLHHRRRHYPNETPFWNGPVWGKDIFFPIDWIIGGQAYAGQGWRMLMECLSIGRCISLPSQSVGNAKHAAWTTSAWVGIRRQFGLPIGKFEGVGEALARIGAHTYQMEAAQDLALAGLDMGENPSVISAMVKFNNTERLRKVINDAMDIHGGRAVVGGPRNYLAAMYNAVPIGITVEGANILTRCLMIFGQGAYRCHNHVLNEIQALQNNDEAGFDRAFARHLKQSSSNAARSFVYGITGRGGRAPSGPLASAYKRANRLSAAFAFTADVAMLTLGGDLKRRESLSGRLADAFSNLYTASACLKRFEQEGSRQEDLPLAEYAVSLALYEAETALAGLVANLPNRLAAALLRVTVFPTGRRENAPADALAHQVSADMQQLGGTLERLTRFRFHPQAADDDLNEPLAALKPAWEAVRQTDRLEQMLRKAEAKGELTAATPSEKLDEAVEKELLTAEQADSIREARRLLKNAITVDDFDMELNAPNTDIFEKRVF</sequence>
<name>A0A378UIR8_BERDE</name>
<dbReference type="EC" id="1.3.8.8" evidence="5"/>
<comment type="similarity">
    <text evidence="3">Belongs to the acyl-CoA dehydrogenase family.</text>
</comment>
<dbReference type="UniPathway" id="UPA00659"/>
<evidence type="ECO:0000256" key="3">
    <source>
        <dbReference type="ARBA" id="ARBA00009347"/>
    </source>
</evidence>
<dbReference type="EC" id="1.3.8.7" evidence="4"/>
<dbReference type="InterPro" id="IPR013786">
    <property type="entry name" value="AcylCoA_DH/ox_N"/>
</dbReference>
<evidence type="ECO:0000256" key="10">
    <source>
        <dbReference type="ARBA" id="ARBA00047882"/>
    </source>
</evidence>
<dbReference type="NCBIfam" id="NF007000">
    <property type="entry name" value="PRK09463.1"/>
    <property type="match status" value="1"/>
</dbReference>
<evidence type="ECO:0000259" key="14">
    <source>
        <dbReference type="Pfam" id="PF02771"/>
    </source>
</evidence>
<dbReference type="Gene3D" id="1.10.540.10">
    <property type="entry name" value="Acyl-CoA dehydrogenase/oxidase, N-terminal domain"/>
    <property type="match status" value="1"/>
</dbReference>
<dbReference type="SUPFAM" id="SSF47203">
    <property type="entry name" value="Acyl-CoA dehydrogenase C-terminal domain-like"/>
    <property type="match status" value="1"/>
</dbReference>
<proteinExistence type="inferred from homology"/>
<dbReference type="GO" id="GO:0050660">
    <property type="term" value="F:flavin adenine dinucleotide binding"/>
    <property type="evidence" value="ECO:0007669"/>
    <property type="project" value="InterPro"/>
</dbReference>
<dbReference type="InterPro" id="IPR009075">
    <property type="entry name" value="AcylCo_DH/oxidase_C"/>
</dbReference>
<keyword evidence="8" id="KW-0274">FAD</keyword>
<evidence type="ECO:0000256" key="9">
    <source>
        <dbReference type="ARBA" id="ARBA00023002"/>
    </source>
</evidence>
<evidence type="ECO:0000256" key="2">
    <source>
        <dbReference type="ARBA" id="ARBA00005005"/>
    </source>
</evidence>
<feature type="transmembrane region" description="Helical" evidence="12">
    <location>
        <begin position="38"/>
        <end position="57"/>
    </location>
</feature>
<evidence type="ECO:0000259" key="15">
    <source>
        <dbReference type="Pfam" id="PF09317"/>
    </source>
</evidence>
<dbReference type="InterPro" id="IPR036250">
    <property type="entry name" value="AcylCo_DH-like_C"/>
</dbReference>
<evidence type="ECO:0000256" key="1">
    <source>
        <dbReference type="ARBA" id="ARBA00001974"/>
    </source>
</evidence>
<evidence type="ECO:0000313" key="17">
    <source>
        <dbReference type="Proteomes" id="UP000254651"/>
    </source>
</evidence>
<dbReference type="GO" id="GO:0004466">
    <property type="term" value="F:long-chain fatty acyl-CoA dehydrogenase activity"/>
    <property type="evidence" value="ECO:0007669"/>
    <property type="project" value="UniProtKB-EC"/>
</dbReference>
<comment type="cofactor">
    <cofactor evidence="1">
        <name>FAD</name>
        <dbReference type="ChEBI" id="CHEBI:57692"/>
    </cofactor>
</comment>
<keyword evidence="12" id="KW-0472">Membrane</keyword>
<dbReference type="InterPro" id="IPR015396">
    <property type="entry name" value="FadE_C"/>
</dbReference>
<dbReference type="InterPro" id="IPR037069">
    <property type="entry name" value="AcylCoA_DH/ox_N_sf"/>
</dbReference>
<evidence type="ECO:0000256" key="6">
    <source>
        <dbReference type="ARBA" id="ARBA00020144"/>
    </source>
</evidence>
<accession>A0A378UIR8</accession>
<dbReference type="FunFam" id="1.20.140.10:FF:000009">
    <property type="entry name" value="Acyl-CoA dehydrogenase"/>
    <property type="match status" value="1"/>
</dbReference>
<evidence type="ECO:0000256" key="12">
    <source>
        <dbReference type="SAM" id="Phobius"/>
    </source>
</evidence>
<evidence type="ECO:0000313" key="16">
    <source>
        <dbReference type="EMBL" id="STZ76589.1"/>
    </source>
</evidence>
<feature type="domain" description="Acyl-CoA dehydrogenase/oxidase C-terminal" evidence="13">
    <location>
        <begin position="361"/>
        <end position="501"/>
    </location>
</feature>